<evidence type="ECO:0000256" key="5">
    <source>
        <dbReference type="ARBA" id="ARBA00023136"/>
    </source>
</evidence>
<keyword evidence="7" id="KW-0732">Signal</keyword>
<sequence>MKMIKKITSVFMTFLVMAALVIGSTSMVFAADKIDESVKTSLVTTAEGLTDAIVALKDADIENYMKTGDDFTTSAMQSWQTSKDELGAKKDSNGETTVTFKDDQYTVTVPLKFEKADANFVYVFDSQGTPTSMSVDVQYGMGKTLQRAGLNTLMGIGTVFVMLIVLSLLISLFRFIPNPEAKKAAEAKAAKAAKEAEAAAIAAAPAQAEENLADDGELVAVIAAAIAAAEGTTTDGFVVRSIRKVKRNRR</sequence>
<feature type="chain" id="PRO_5046876236" evidence="7">
    <location>
        <begin position="31"/>
        <end position="250"/>
    </location>
</feature>
<feature type="signal peptide" evidence="7">
    <location>
        <begin position="1"/>
        <end position="30"/>
    </location>
</feature>
<organism evidence="8 9">
    <name type="scientific">Blautia wexlerae</name>
    <dbReference type="NCBI Taxonomy" id="418240"/>
    <lineage>
        <taxon>Bacteria</taxon>
        <taxon>Bacillati</taxon>
        <taxon>Bacillota</taxon>
        <taxon>Clostridia</taxon>
        <taxon>Lachnospirales</taxon>
        <taxon>Lachnospiraceae</taxon>
        <taxon>Blautia</taxon>
    </lineage>
</organism>
<keyword evidence="5 6" id="KW-0472">Membrane</keyword>
<name>A0ABX2GM61_9FIRM</name>
<evidence type="ECO:0000256" key="1">
    <source>
        <dbReference type="ARBA" id="ARBA00004236"/>
    </source>
</evidence>
<protein>
    <submittedName>
        <fullName evidence="8">Sodium pump decarboxylase subunit gamma</fullName>
    </submittedName>
</protein>
<accession>A0ABX2GM61</accession>
<evidence type="ECO:0000256" key="2">
    <source>
        <dbReference type="ARBA" id="ARBA00022475"/>
    </source>
</evidence>
<evidence type="ECO:0000256" key="3">
    <source>
        <dbReference type="ARBA" id="ARBA00022692"/>
    </source>
</evidence>
<dbReference type="InterPro" id="IPR005899">
    <property type="entry name" value="Na_pump_deCOase"/>
</dbReference>
<dbReference type="EMBL" id="JAAIPF010000004">
    <property type="protein sequence ID" value="NSF72807.1"/>
    <property type="molecule type" value="Genomic_DNA"/>
</dbReference>
<keyword evidence="3 6" id="KW-0812">Transmembrane</keyword>
<evidence type="ECO:0000313" key="9">
    <source>
        <dbReference type="Proteomes" id="UP000822152"/>
    </source>
</evidence>
<dbReference type="NCBIfam" id="TIGR01195">
    <property type="entry name" value="oadG_fam"/>
    <property type="match status" value="1"/>
</dbReference>
<keyword evidence="9" id="KW-1185">Reference proteome</keyword>
<proteinExistence type="predicted"/>
<dbReference type="Pfam" id="PF04277">
    <property type="entry name" value="OAD_gamma"/>
    <property type="match status" value="1"/>
</dbReference>
<evidence type="ECO:0000313" key="8">
    <source>
        <dbReference type="EMBL" id="NSF72807.1"/>
    </source>
</evidence>
<reference evidence="8 9" key="1">
    <citation type="journal article" date="2020" name="Cell Host Microbe">
        <title>Functional and Genomic Variation between Human-Derived Isolates of Lachnospiraceae Reveals Inter- and Intra-Species Diversity.</title>
        <authorList>
            <person name="Sorbara M.T."/>
            <person name="Littmann E.R."/>
            <person name="Fontana E."/>
            <person name="Moody T.U."/>
            <person name="Kohout C.E."/>
            <person name="Gjonbalaj M."/>
            <person name="Eaton V."/>
            <person name="Seok R."/>
            <person name="Leiner I.M."/>
            <person name="Pamer E.G."/>
        </authorList>
    </citation>
    <scope>NUCLEOTIDE SEQUENCE [LARGE SCALE GENOMIC DNA]</scope>
    <source>
        <strain evidence="8 9">MSK.20.11</strain>
    </source>
</reference>
<evidence type="ECO:0000256" key="6">
    <source>
        <dbReference type="SAM" id="Phobius"/>
    </source>
</evidence>
<evidence type="ECO:0000256" key="4">
    <source>
        <dbReference type="ARBA" id="ARBA00022989"/>
    </source>
</evidence>
<keyword evidence="2" id="KW-1003">Cell membrane</keyword>
<gene>
    <name evidence="8" type="ORF">G4952_03010</name>
</gene>
<dbReference type="RefSeq" id="WP_173742556.1">
    <property type="nucleotide sequence ID" value="NZ_JAAIPF010000004.1"/>
</dbReference>
<comment type="caution">
    <text evidence="8">The sequence shown here is derived from an EMBL/GenBank/DDBJ whole genome shotgun (WGS) entry which is preliminary data.</text>
</comment>
<comment type="subcellular location">
    <subcellularLocation>
        <location evidence="1">Cell membrane</location>
    </subcellularLocation>
</comment>
<feature type="transmembrane region" description="Helical" evidence="6">
    <location>
        <begin position="153"/>
        <end position="173"/>
    </location>
</feature>
<dbReference type="Proteomes" id="UP000822152">
    <property type="component" value="Unassembled WGS sequence"/>
</dbReference>
<evidence type="ECO:0000256" key="7">
    <source>
        <dbReference type="SAM" id="SignalP"/>
    </source>
</evidence>
<keyword evidence="4 6" id="KW-1133">Transmembrane helix</keyword>